<dbReference type="GO" id="GO:0016758">
    <property type="term" value="F:hexosyltransferase activity"/>
    <property type="evidence" value="ECO:0007669"/>
    <property type="project" value="InterPro"/>
</dbReference>
<dbReference type="EMBL" id="CP157199">
    <property type="protein sequence ID" value="XBG61386.1"/>
    <property type="molecule type" value="Genomic_DNA"/>
</dbReference>
<dbReference type="Pfam" id="PF04101">
    <property type="entry name" value="Glyco_tran_28_C"/>
    <property type="match status" value="1"/>
</dbReference>
<protein>
    <submittedName>
        <fullName evidence="2">Glycosyltransferase</fullName>
    </submittedName>
</protein>
<sequence length="353" mass="40325">MNLKKRILIAPLNWGLGHATRCIPIINALLINGFEPIIASDGNALSLLQKEFAELECIELPSYDIEYSKKGNHLRLKILKDAPRILKAIKAEHKIIQNLVAKNNIDGIISDNRFGVYSKKIPSVYMTHQLNVLSGTTTLLSTKLHQKIIKKFDECWIPDFEGYNNLSGELGHSYNTLNTTKYIGALSRFSKMNLQKRHDLMILLSGPEPQRTILEKKLLLELTDYNGNVIFIKGVIESKQKIITQNNLTIYNYMTSKELETTINETDLIISRSGYTTIMDLAKLEKKAFFIPTPEQFEQEYLAKKFDKEGVAPFCSQDNFTLEKLNNIIAYKGFTNIEKTADYNELFSLFECK</sequence>
<name>A0AAU7BT82_9FLAO</name>
<evidence type="ECO:0000313" key="2">
    <source>
        <dbReference type="EMBL" id="XBG61386.1"/>
    </source>
</evidence>
<dbReference type="RefSeq" id="WP_347923879.1">
    <property type="nucleotide sequence ID" value="NZ_CP157199.1"/>
</dbReference>
<dbReference type="Gene3D" id="3.40.50.2000">
    <property type="entry name" value="Glycogen Phosphorylase B"/>
    <property type="match status" value="1"/>
</dbReference>
<dbReference type="AlphaFoldDB" id="A0AAU7BT82"/>
<proteinExistence type="predicted"/>
<accession>A0AAU7BT82</accession>
<feature type="domain" description="Glycosyl transferase family 28 C-terminal" evidence="1">
    <location>
        <begin position="212"/>
        <end position="329"/>
    </location>
</feature>
<organism evidence="2">
    <name type="scientific">Pontimicrobium sp. SW4</name>
    <dbReference type="NCBI Taxonomy" id="3153519"/>
    <lineage>
        <taxon>Bacteria</taxon>
        <taxon>Pseudomonadati</taxon>
        <taxon>Bacteroidota</taxon>
        <taxon>Flavobacteriia</taxon>
        <taxon>Flavobacteriales</taxon>
        <taxon>Flavobacteriaceae</taxon>
        <taxon>Pontimicrobium</taxon>
    </lineage>
</organism>
<gene>
    <name evidence="2" type="ORF">ABGB03_00425</name>
</gene>
<dbReference type="InterPro" id="IPR007235">
    <property type="entry name" value="Glyco_trans_28_C"/>
</dbReference>
<dbReference type="SUPFAM" id="SSF53756">
    <property type="entry name" value="UDP-Glycosyltransferase/glycogen phosphorylase"/>
    <property type="match status" value="1"/>
</dbReference>
<reference evidence="2" key="1">
    <citation type="submission" date="2024-05" db="EMBL/GenBank/DDBJ databases">
        <title>Pontimicrobium maritimus sp. nov., isolated form sea water.</title>
        <authorList>
            <person name="Muhammad N."/>
            <person name="Vuong T.Q."/>
            <person name="Han H.L."/>
            <person name="Kim S.-G."/>
        </authorList>
    </citation>
    <scope>NUCLEOTIDE SEQUENCE</scope>
    <source>
        <strain evidence="2">SW4</strain>
    </source>
</reference>
<dbReference type="PANTHER" id="PTHR21015">
    <property type="entry name" value="UDP-N-ACETYLGLUCOSAMINE--N-ACETYLMURAMYL-(PENTAPEPTIDE) PYROPHOSPHORYL-UNDECAPRENOL N-ACETYLGLUCOSAMINE TRANSFERASE 1"/>
    <property type="match status" value="1"/>
</dbReference>
<evidence type="ECO:0000259" key="1">
    <source>
        <dbReference type="Pfam" id="PF04101"/>
    </source>
</evidence>
<dbReference type="PANTHER" id="PTHR21015:SF22">
    <property type="entry name" value="GLYCOSYLTRANSFERASE"/>
    <property type="match status" value="1"/>
</dbReference>